<dbReference type="GO" id="GO:0005506">
    <property type="term" value="F:iron ion binding"/>
    <property type="evidence" value="ECO:0007669"/>
    <property type="project" value="InterPro"/>
</dbReference>
<keyword evidence="7" id="KW-1185">Reference proteome</keyword>
<evidence type="ECO:0000313" key="6">
    <source>
        <dbReference type="EMBL" id="KAG8373381.1"/>
    </source>
</evidence>
<gene>
    <name evidence="6" type="ORF">BUALT_Bualt11G0018300</name>
</gene>
<dbReference type="GO" id="GO:0004497">
    <property type="term" value="F:monooxygenase activity"/>
    <property type="evidence" value="ECO:0007669"/>
    <property type="project" value="InterPro"/>
</dbReference>
<sequence>MLLHLGSTPTLVISSPNFAEQVLKTHDTTFCTRPRSPGPKRIFYNYSDVVFTPYGDHWRNARKIFVSHLLSTKNDRSFFRAREVEVGNLIDYLSRVGANPVNLDEKIFGLVGGVIGQVAFGKSYKGKQFEGHELKDIMDETMNMVDSFSAGDFFPSFGWIVDYLSGHKGRLDKCFYKLDGYFRMVLEEHRHRETREDDDEDLVDVLIRLSNDEENGVHLSNEQIKAMLMVWYSFTFADVLYYIPHHTYMTIVYSNLHRGVFVSQLTTRLLATGLESEKSLSICL</sequence>
<organism evidence="6 7">
    <name type="scientific">Buddleja alternifolia</name>
    <dbReference type="NCBI Taxonomy" id="168488"/>
    <lineage>
        <taxon>Eukaryota</taxon>
        <taxon>Viridiplantae</taxon>
        <taxon>Streptophyta</taxon>
        <taxon>Embryophyta</taxon>
        <taxon>Tracheophyta</taxon>
        <taxon>Spermatophyta</taxon>
        <taxon>Magnoliopsida</taxon>
        <taxon>eudicotyledons</taxon>
        <taxon>Gunneridae</taxon>
        <taxon>Pentapetalae</taxon>
        <taxon>asterids</taxon>
        <taxon>lamiids</taxon>
        <taxon>Lamiales</taxon>
        <taxon>Scrophulariaceae</taxon>
        <taxon>Buddlejeae</taxon>
        <taxon>Buddleja</taxon>
    </lineage>
</organism>
<accession>A0AAV6WZ31</accession>
<dbReference type="SUPFAM" id="SSF48264">
    <property type="entry name" value="Cytochrome P450"/>
    <property type="match status" value="1"/>
</dbReference>
<name>A0AAV6WZ31_9LAMI</name>
<evidence type="ECO:0000256" key="2">
    <source>
        <dbReference type="ARBA" id="ARBA00022617"/>
    </source>
</evidence>
<dbReference type="GO" id="GO:0016705">
    <property type="term" value="F:oxidoreductase activity, acting on paired donors, with incorporation or reduction of molecular oxygen"/>
    <property type="evidence" value="ECO:0007669"/>
    <property type="project" value="InterPro"/>
</dbReference>
<evidence type="ECO:0008006" key="8">
    <source>
        <dbReference type="Google" id="ProtNLM"/>
    </source>
</evidence>
<dbReference type="Gene3D" id="1.10.630.10">
    <property type="entry name" value="Cytochrome P450"/>
    <property type="match status" value="1"/>
</dbReference>
<keyword evidence="3" id="KW-0479">Metal-binding</keyword>
<comment type="similarity">
    <text evidence="1">Belongs to the cytochrome P450 family.</text>
</comment>
<dbReference type="GO" id="GO:0020037">
    <property type="term" value="F:heme binding"/>
    <property type="evidence" value="ECO:0007669"/>
    <property type="project" value="InterPro"/>
</dbReference>
<dbReference type="EMBL" id="WHWC01000011">
    <property type="protein sequence ID" value="KAG8373381.1"/>
    <property type="molecule type" value="Genomic_DNA"/>
</dbReference>
<reference evidence="6" key="1">
    <citation type="submission" date="2019-10" db="EMBL/GenBank/DDBJ databases">
        <authorList>
            <person name="Zhang R."/>
            <person name="Pan Y."/>
            <person name="Wang J."/>
            <person name="Ma R."/>
            <person name="Yu S."/>
        </authorList>
    </citation>
    <scope>NUCLEOTIDE SEQUENCE</scope>
    <source>
        <strain evidence="6">LA-IB0</strain>
        <tissue evidence="6">Leaf</tissue>
    </source>
</reference>
<evidence type="ECO:0000256" key="5">
    <source>
        <dbReference type="ARBA" id="ARBA00023004"/>
    </source>
</evidence>
<keyword evidence="2" id="KW-0349">Heme</keyword>
<dbReference type="PANTHER" id="PTHR47955">
    <property type="entry name" value="CYTOCHROME P450 FAMILY 71 PROTEIN"/>
    <property type="match status" value="1"/>
</dbReference>
<dbReference type="Proteomes" id="UP000826271">
    <property type="component" value="Unassembled WGS sequence"/>
</dbReference>
<evidence type="ECO:0000256" key="4">
    <source>
        <dbReference type="ARBA" id="ARBA00023002"/>
    </source>
</evidence>
<protein>
    <recommendedName>
        <fullName evidence="8">Cytochrome P450</fullName>
    </recommendedName>
</protein>
<dbReference type="AlphaFoldDB" id="A0AAV6WZ31"/>
<dbReference type="Pfam" id="PF00067">
    <property type="entry name" value="p450"/>
    <property type="match status" value="1"/>
</dbReference>
<evidence type="ECO:0000256" key="3">
    <source>
        <dbReference type="ARBA" id="ARBA00022723"/>
    </source>
</evidence>
<keyword evidence="4" id="KW-0560">Oxidoreductase</keyword>
<proteinExistence type="inferred from homology"/>
<dbReference type="InterPro" id="IPR036396">
    <property type="entry name" value="Cyt_P450_sf"/>
</dbReference>
<evidence type="ECO:0000313" key="7">
    <source>
        <dbReference type="Proteomes" id="UP000826271"/>
    </source>
</evidence>
<dbReference type="InterPro" id="IPR001128">
    <property type="entry name" value="Cyt_P450"/>
</dbReference>
<dbReference type="PANTHER" id="PTHR47955:SF8">
    <property type="entry name" value="CYTOCHROME P450 71D11-LIKE"/>
    <property type="match status" value="1"/>
</dbReference>
<evidence type="ECO:0000256" key="1">
    <source>
        <dbReference type="ARBA" id="ARBA00010617"/>
    </source>
</evidence>
<keyword evidence="5" id="KW-0408">Iron</keyword>
<comment type="caution">
    <text evidence="6">The sequence shown here is derived from an EMBL/GenBank/DDBJ whole genome shotgun (WGS) entry which is preliminary data.</text>
</comment>